<evidence type="ECO:0000313" key="15">
    <source>
        <dbReference type="EMBL" id="TYB30839.1"/>
    </source>
</evidence>
<protein>
    <recommendedName>
        <fullName evidence="10">D-alanine--D-alanine ligase</fullName>
        <ecNumber evidence="10">6.3.2.4</ecNumber>
    </recommendedName>
    <alternativeName>
        <fullName evidence="10">D-Ala-D-Ala ligase</fullName>
    </alternativeName>
    <alternativeName>
        <fullName evidence="10">D-alanylalanine synthetase</fullName>
    </alternativeName>
</protein>
<comment type="cofactor">
    <cofactor evidence="12">
        <name>Mg(2+)</name>
        <dbReference type="ChEBI" id="CHEBI:18420"/>
    </cofactor>
    <cofactor evidence="12">
        <name>Mn(2+)</name>
        <dbReference type="ChEBI" id="CHEBI:29035"/>
    </cofactor>
    <text evidence="12">Binds 2 magnesium or manganese ions per subunit.</text>
</comment>
<dbReference type="SUPFAM" id="SSF56059">
    <property type="entry name" value="Glutathione synthetase ATP-binding domain-like"/>
    <property type="match status" value="1"/>
</dbReference>
<evidence type="ECO:0000256" key="1">
    <source>
        <dbReference type="ARBA" id="ARBA00004496"/>
    </source>
</evidence>
<comment type="similarity">
    <text evidence="2 10">Belongs to the D-alanine--D-alanine ligase family.</text>
</comment>
<dbReference type="NCBIfam" id="TIGR01205">
    <property type="entry name" value="D_ala_D_alaTIGR"/>
    <property type="match status" value="1"/>
</dbReference>
<dbReference type="GO" id="GO:0071555">
    <property type="term" value="P:cell wall organization"/>
    <property type="evidence" value="ECO:0007669"/>
    <property type="project" value="UniProtKB-KW"/>
</dbReference>
<feature type="active site" evidence="11">
    <location>
        <position position="167"/>
    </location>
</feature>
<keyword evidence="3 10" id="KW-0963">Cytoplasm</keyword>
<keyword evidence="4 10" id="KW-0436">Ligase</keyword>
<evidence type="ECO:0000256" key="9">
    <source>
        <dbReference type="ARBA" id="ARBA00023316"/>
    </source>
</evidence>
<evidence type="ECO:0000256" key="12">
    <source>
        <dbReference type="PIRSR" id="PIRSR039102-3"/>
    </source>
</evidence>
<dbReference type="PIRSF" id="PIRSF039102">
    <property type="entry name" value="Ddl/VanB"/>
    <property type="match status" value="1"/>
</dbReference>
<dbReference type="InterPro" id="IPR011761">
    <property type="entry name" value="ATP-grasp"/>
</dbReference>
<feature type="binding site" evidence="12">
    <location>
        <position position="274"/>
    </location>
    <ligand>
        <name>Mg(2+)</name>
        <dbReference type="ChEBI" id="CHEBI:18420"/>
        <label>1</label>
    </ligand>
</feature>
<dbReference type="HAMAP" id="MF_00047">
    <property type="entry name" value="Dala_Dala_lig"/>
    <property type="match status" value="1"/>
</dbReference>
<dbReference type="GO" id="GO:0008360">
    <property type="term" value="P:regulation of cell shape"/>
    <property type="evidence" value="ECO:0007669"/>
    <property type="project" value="UniProtKB-KW"/>
</dbReference>
<keyword evidence="9 10" id="KW-0961">Cell wall biogenesis/degradation</keyword>
<evidence type="ECO:0000313" key="16">
    <source>
        <dbReference type="Proteomes" id="UP000324143"/>
    </source>
</evidence>
<dbReference type="GO" id="GO:0009252">
    <property type="term" value="P:peptidoglycan biosynthetic process"/>
    <property type="evidence" value="ECO:0007669"/>
    <property type="project" value="UniProtKB-UniRule"/>
</dbReference>
<evidence type="ECO:0000256" key="13">
    <source>
        <dbReference type="PROSITE-ProRule" id="PRU00409"/>
    </source>
</evidence>
<proteinExistence type="inferred from homology"/>
<dbReference type="PANTHER" id="PTHR23132:SF23">
    <property type="entry name" value="D-ALANINE--D-ALANINE LIGASE B"/>
    <property type="match status" value="1"/>
</dbReference>
<evidence type="ECO:0000256" key="11">
    <source>
        <dbReference type="PIRSR" id="PIRSR039102-1"/>
    </source>
</evidence>
<evidence type="ECO:0000256" key="3">
    <source>
        <dbReference type="ARBA" id="ARBA00022490"/>
    </source>
</evidence>
<dbReference type="Gene3D" id="3.40.50.20">
    <property type="match status" value="1"/>
</dbReference>
<evidence type="ECO:0000259" key="14">
    <source>
        <dbReference type="PROSITE" id="PS50975"/>
    </source>
</evidence>
<organism evidence="15 16">
    <name type="scientific">Candidatus Mcinerneyibacterium aminivorans</name>
    <dbReference type="NCBI Taxonomy" id="2703815"/>
    <lineage>
        <taxon>Bacteria</taxon>
        <taxon>Candidatus Macinerneyibacteriota</taxon>
        <taxon>Candidatus Mcinerneyibacteria</taxon>
        <taxon>Candidatus Mcinerneyibacteriales</taxon>
        <taxon>Candidatus Mcinerneyibacteriaceae</taxon>
        <taxon>Candidatus Mcinerneyibacterium</taxon>
    </lineage>
</organism>
<dbReference type="EMBL" id="VSIX01000069">
    <property type="protein sequence ID" value="TYB30839.1"/>
    <property type="molecule type" value="Genomic_DNA"/>
</dbReference>
<feature type="binding site" evidence="12">
    <location>
        <position position="288"/>
    </location>
    <ligand>
        <name>Mg(2+)</name>
        <dbReference type="ChEBI" id="CHEBI:18420"/>
        <label>1</label>
    </ligand>
</feature>
<feature type="active site" evidence="11">
    <location>
        <position position="299"/>
    </location>
</feature>
<dbReference type="GO" id="GO:0005524">
    <property type="term" value="F:ATP binding"/>
    <property type="evidence" value="ECO:0007669"/>
    <property type="project" value="UniProtKB-UniRule"/>
</dbReference>
<comment type="subcellular location">
    <subcellularLocation>
        <location evidence="1 10">Cytoplasm</location>
    </subcellularLocation>
</comment>
<keyword evidence="12" id="KW-0460">Magnesium</keyword>
<dbReference type="InterPro" id="IPR005905">
    <property type="entry name" value="D_ala_D_ala"/>
</dbReference>
<dbReference type="InterPro" id="IPR000291">
    <property type="entry name" value="D-Ala_lig_Van_CS"/>
</dbReference>
<dbReference type="Gene3D" id="3.30.470.20">
    <property type="entry name" value="ATP-grasp fold, B domain"/>
    <property type="match status" value="1"/>
</dbReference>
<evidence type="ECO:0000256" key="7">
    <source>
        <dbReference type="ARBA" id="ARBA00022960"/>
    </source>
</evidence>
<dbReference type="PROSITE" id="PS00844">
    <property type="entry name" value="DALA_DALA_LIGASE_2"/>
    <property type="match status" value="1"/>
</dbReference>
<evidence type="ECO:0000256" key="4">
    <source>
        <dbReference type="ARBA" id="ARBA00022598"/>
    </source>
</evidence>
<evidence type="ECO:0000256" key="10">
    <source>
        <dbReference type="HAMAP-Rule" id="MF_00047"/>
    </source>
</evidence>
<dbReference type="PROSITE" id="PS00843">
    <property type="entry name" value="DALA_DALA_LIGASE_1"/>
    <property type="match status" value="1"/>
</dbReference>
<evidence type="ECO:0000256" key="2">
    <source>
        <dbReference type="ARBA" id="ARBA00010871"/>
    </source>
</evidence>
<feature type="active site" evidence="11">
    <location>
        <position position="16"/>
    </location>
</feature>
<feature type="domain" description="ATP-grasp" evidence="14">
    <location>
        <begin position="125"/>
        <end position="321"/>
    </location>
</feature>
<dbReference type="EC" id="6.3.2.4" evidence="10"/>
<dbReference type="GO" id="GO:0005737">
    <property type="term" value="C:cytoplasm"/>
    <property type="evidence" value="ECO:0007669"/>
    <property type="project" value="UniProtKB-SubCell"/>
</dbReference>
<comment type="function">
    <text evidence="10">Cell wall formation.</text>
</comment>
<gene>
    <name evidence="10" type="primary">ddl</name>
    <name evidence="15" type="ORF">FXF47_07315</name>
</gene>
<dbReference type="Gene3D" id="3.30.1490.20">
    <property type="entry name" value="ATP-grasp fold, A domain"/>
    <property type="match status" value="1"/>
</dbReference>
<keyword evidence="8 10" id="KW-0573">Peptidoglycan synthesis</keyword>
<dbReference type="Pfam" id="PF01820">
    <property type="entry name" value="Dala_Dala_lig_N"/>
    <property type="match status" value="1"/>
</dbReference>
<evidence type="ECO:0000256" key="6">
    <source>
        <dbReference type="ARBA" id="ARBA00022840"/>
    </source>
</evidence>
<name>A0A5D0MJU8_9BACT</name>
<dbReference type="PROSITE" id="PS50975">
    <property type="entry name" value="ATP_GRASP"/>
    <property type="match status" value="1"/>
</dbReference>
<dbReference type="GO" id="GO:0008716">
    <property type="term" value="F:D-alanine-D-alanine ligase activity"/>
    <property type="evidence" value="ECO:0007669"/>
    <property type="project" value="UniProtKB-UniRule"/>
</dbReference>
<dbReference type="InterPro" id="IPR013815">
    <property type="entry name" value="ATP_grasp_subdomain_1"/>
</dbReference>
<dbReference type="NCBIfam" id="NF002378">
    <property type="entry name" value="PRK01372.1"/>
    <property type="match status" value="1"/>
</dbReference>
<keyword evidence="5 13" id="KW-0547">Nucleotide-binding</keyword>
<comment type="catalytic activity">
    <reaction evidence="10">
        <text>2 D-alanine + ATP = D-alanyl-D-alanine + ADP + phosphate + H(+)</text>
        <dbReference type="Rhea" id="RHEA:11224"/>
        <dbReference type="ChEBI" id="CHEBI:15378"/>
        <dbReference type="ChEBI" id="CHEBI:30616"/>
        <dbReference type="ChEBI" id="CHEBI:43474"/>
        <dbReference type="ChEBI" id="CHEBI:57416"/>
        <dbReference type="ChEBI" id="CHEBI:57822"/>
        <dbReference type="ChEBI" id="CHEBI:456216"/>
        <dbReference type="EC" id="6.3.2.4"/>
    </reaction>
</comment>
<dbReference type="GO" id="GO:0046872">
    <property type="term" value="F:metal ion binding"/>
    <property type="evidence" value="ECO:0007669"/>
    <property type="project" value="UniProtKB-KW"/>
</dbReference>
<feature type="binding site" evidence="12">
    <location>
        <position position="288"/>
    </location>
    <ligand>
        <name>Mg(2+)</name>
        <dbReference type="ChEBI" id="CHEBI:18420"/>
        <label>2</label>
    </ligand>
</feature>
<comment type="caution">
    <text evidence="15">The sequence shown here is derived from an EMBL/GenBank/DDBJ whole genome shotgun (WGS) entry which is preliminary data.</text>
</comment>
<dbReference type="InterPro" id="IPR011127">
    <property type="entry name" value="Dala_Dala_lig_N"/>
</dbReference>
<keyword evidence="7 10" id="KW-0133">Cell shape</keyword>
<dbReference type="InterPro" id="IPR011095">
    <property type="entry name" value="Dala_Dala_lig_C"/>
</dbReference>
<evidence type="ECO:0000256" key="5">
    <source>
        <dbReference type="ARBA" id="ARBA00022741"/>
    </source>
</evidence>
<accession>A0A5D0MJU8</accession>
<keyword evidence="12" id="KW-0464">Manganese</keyword>
<dbReference type="AlphaFoldDB" id="A0A5D0MJU8"/>
<keyword evidence="6 13" id="KW-0067">ATP-binding</keyword>
<reference evidence="15" key="1">
    <citation type="submission" date="2019-08" db="EMBL/GenBank/DDBJ databases">
        <title>Genomic characterization of a novel candidate phylum (ARYD3) from a high temperature, high salinity tertiary oil reservoir in north central Oklahoma, USA.</title>
        <authorList>
            <person name="Youssef N.H."/>
            <person name="Yadav A."/>
            <person name="Elshahed M.S."/>
        </authorList>
    </citation>
    <scope>NUCLEOTIDE SEQUENCE [LARGE SCALE GENOMIC DNA]</scope>
    <source>
        <strain evidence="15">ARYD3</strain>
    </source>
</reference>
<dbReference type="UniPathway" id="UPA00219"/>
<keyword evidence="12" id="KW-0479">Metal-binding</keyword>
<dbReference type="Pfam" id="PF07478">
    <property type="entry name" value="Dala_Dala_lig_C"/>
    <property type="match status" value="1"/>
</dbReference>
<dbReference type="SUPFAM" id="SSF52440">
    <property type="entry name" value="PreATP-grasp domain"/>
    <property type="match status" value="1"/>
</dbReference>
<keyword evidence="16" id="KW-1185">Reference proteome</keyword>
<evidence type="ECO:0000256" key="8">
    <source>
        <dbReference type="ARBA" id="ARBA00022984"/>
    </source>
</evidence>
<feature type="binding site" evidence="12">
    <location>
        <position position="290"/>
    </location>
    <ligand>
        <name>Mg(2+)</name>
        <dbReference type="ChEBI" id="CHEBI:18420"/>
        <label>2</label>
    </ligand>
</feature>
<dbReference type="InterPro" id="IPR016185">
    <property type="entry name" value="PreATP-grasp_dom_sf"/>
</dbReference>
<dbReference type="PANTHER" id="PTHR23132">
    <property type="entry name" value="D-ALANINE--D-ALANINE LIGASE"/>
    <property type="match status" value="1"/>
</dbReference>
<dbReference type="Proteomes" id="UP000324143">
    <property type="component" value="Unassembled WGS sequence"/>
</dbReference>
<comment type="pathway">
    <text evidence="10">Cell wall biogenesis; peptidoglycan biosynthesis.</text>
</comment>
<sequence>MVFMKIAILCGGNSSERAVSFESSRNVYQAVKDTYNITLIDTGRGEIFNDFDKQEEKKSLGWNLSLVQRILIILQKKEIDFVIVMLHGHFGEDGHIQALLDMCNIPYTGTNMGSSYLGMNKEISKYLMNYFNIPTPEAIFINKNYSIDKLKEKLDFPVIVKPISEGSTIGITIVKEKPELKKALDKGFKYDFKLIIEKYVEGEEMTLTVMNKETYPIVRIIPSTGFYDYERKYGDGQSKYECPAKLNKKVKTQIKKDALLLYEKMNLSGAVRFDFLYNKKDSKYYFLEVNTIPGMTEHSLVPMAFNARNISFKNLMKKIISDGLNEK</sequence>